<dbReference type="EMBL" id="UINC01038296">
    <property type="protein sequence ID" value="SVB35110.1"/>
    <property type="molecule type" value="Genomic_DNA"/>
</dbReference>
<evidence type="ECO:0000313" key="1">
    <source>
        <dbReference type="EMBL" id="SVB35110.1"/>
    </source>
</evidence>
<dbReference type="AlphaFoldDB" id="A0A382D9K4"/>
<organism evidence="1">
    <name type="scientific">marine metagenome</name>
    <dbReference type="NCBI Taxonomy" id="408172"/>
    <lineage>
        <taxon>unclassified sequences</taxon>
        <taxon>metagenomes</taxon>
        <taxon>ecological metagenomes</taxon>
    </lineage>
</organism>
<reference evidence="1" key="1">
    <citation type="submission" date="2018-05" db="EMBL/GenBank/DDBJ databases">
        <authorList>
            <person name="Lanie J.A."/>
            <person name="Ng W.-L."/>
            <person name="Kazmierczak K.M."/>
            <person name="Andrzejewski T.M."/>
            <person name="Davidsen T.M."/>
            <person name="Wayne K.J."/>
            <person name="Tettelin H."/>
            <person name="Glass J.I."/>
            <person name="Rusch D."/>
            <person name="Podicherti R."/>
            <person name="Tsui H.-C.T."/>
            <person name="Winkler M.E."/>
        </authorList>
    </citation>
    <scope>NUCLEOTIDE SEQUENCE</scope>
</reference>
<accession>A0A382D9K4</accession>
<proteinExistence type="predicted"/>
<name>A0A382D9K4_9ZZZZ</name>
<sequence length="77" mass="8869">MHPLIPLESIYIAIKRKSTFQKFALECEWEIYQRGTPAFGRGVGYKTVENLILGFSYLFLDLGSTMVADFTRPETVY</sequence>
<gene>
    <name evidence="1" type="ORF">METZ01_LOCUS187964</name>
</gene>
<protein>
    <submittedName>
        <fullName evidence="1">Uncharacterized protein</fullName>
    </submittedName>
</protein>